<accession>A0A9P6HII2</accession>
<feature type="region of interest" description="Disordered" evidence="1">
    <location>
        <begin position="1"/>
        <end position="39"/>
    </location>
</feature>
<evidence type="ECO:0000256" key="2">
    <source>
        <dbReference type="SAM" id="Phobius"/>
    </source>
</evidence>
<dbReference type="AlphaFoldDB" id="A0A9P6HII2"/>
<proteinExistence type="predicted"/>
<feature type="transmembrane region" description="Helical" evidence="2">
    <location>
        <begin position="63"/>
        <end position="82"/>
    </location>
</feature>
<dbReference type="EMBL" id="WIUZ02000006">
    <property type="protein sequence ID" value="KAF9786108.1"/>
    <property type="molecule type" value="Genomic_DNA"/>
</dbReference>
<name>A0A9P6HII2_9AGAM</name>
<protein>
    <submittedName>
        <fullName evidence="3">Uncharacterized protein</fullName>
    </submittedName>
</protein>
<sequence length="314" mass="34592">MSSSSSPSPSSSQSSSTLTLQTSFLSTSPTSSIDQNDLPSTLTQFQPIKTGAPRSGLSSGRTAIVATFTVLGILLLILLMVLGSCRRYRRNQLLQARARERCVHLHLKCKRPFAASPFEYQNLVYPASSIGRQDSRAKKPPSGVKKEQRLEHMESEFVIDGLAERQSNIGDDTLYDTKHPHLAGSIPEFKINDWEPNHPLPTIAPPRAHFHDSRRLSRAPSYPSLHPVISSVEGDDDSDYQLPIHASIAYPPETTVVPNQSSDCESSPKERGSWVVGDRSSQSSPPPIPPRSPLRRALSMRTMLNIYARESLVG</sequence>
<organism evidence="3 4">
    <name type="scientific">Thelephora terrestris</name>
    <dbReference type="NCBI Taxonomy" id="56493"/>
    <lineage>
        <taxon>Eukaryota</taxon>
        <taxon>Fungi</taxon>
        <taxon>Dikarya</taxon>
        <taxon>Basidiomycota</taxon>
        <taxon>Agaricomycotina</taxon>
        <taxon>Agaricomycetes</taxon>
        <taxon>Thelephorales</taxon>
        <taxon>Thelephoraceae</taxon>
        <taxon>Thelephora</taxon>
    </lineage>
</organism>
<reference evidence="3" key="2">
    <citation type="submission" date="2020-11" db="EMBL/GenBank/DDBJ databases">
        <authorList>
            <consortium name="DOE Joint Genome Institute"/>
            <person name="Kuo A."/>
            <person name="Miyauchi S."/>
            <person name="Kiss E."/>
            <person name="Drula E."/>
            <person name="Kohler A."/>
            <person name="Sanchez-Garcia M."/>
            <person name="Andreopoulos B."/>
            <person name="Barry K.W."/>
            <person name="Bonito G."/>
            <person name="Buee M."/>
            <person name="Carver A."/>
            <person name="Chen C."/>
            <person name="Cichocki N."/>
            <person name="Clum A."/>
            <person name="Culley D."/>
            <person name="Crous P.W."/>
            <person name="Fauchery L."/>
            <person name="Girlanda M."/>
            <person name="Hayes R."/>
            <person name="Keri Z."/>
            <person name="Labutti K."/>
            <person name="Lipzen A."/>
            <person name="Lombard V."/>
            <person name="Magnuson J."/>
            <person name="Maillard F."/>
            <person name="Morin E."/>
            <person name="Murat C."/>
            <person name="Nolan M."/>
            <person name="Ohm R."/>
            <person name="Pangilinan J."/>
            <person name="Pereira M."/>
            <person name="Perotto S."/>
            <person name="Peter M."/>
            <person name="Riley R."/>
            <person name="Sitrit Y."/>
            <person name="Stielow B."/>
            <person name="Szollosi G."/>
            <person name="Zifcakova L."/>
            <person name="Stursova M."/>
            <person name="Spatafora J.W."/>
            <person name="Tedersoo L."/>
            <person name="Vaario L.-M."/>
            <person name="Yamada A."/>
            <person name="Yan M."/>
            <person name="Wang P."/>
            <person name="Xu J."/>
            <person name="Bruns T."/>
            <person name="Baldrian P."/>
            <person name="Vilgalys R."/>
            <person name="Henrissat B."/>
            <person name="Grigoriev I.V."/>
            <person name="Hibbett D."/>
            <person name="Nagy L.G."/>
            <person name="Martin F.M."/>
        </authorList>
    </citation>
    <scope>NUCLEOTIDE SEQUENCE</scope>
    <source>
        <strain evidence="3">UH-Tt-Lm1</strain>
    </source>
</reference>
<keyword evidence="2" id="KW-0472">Membrane</keyword>
<feature type="compositionally biased region" description="Polar residues" evidence="1">
    <location>
        <begin position="256"/>
        <end position="265"/>
    </location>
</feature>
<reference evidence="3" key="1">
    <citation type="journal article" date="2020" name="Nat. Commun.">
        <title>Large-scale genome sequencing of mycorrhizal fungi provides insights into the early evolution of symbiotic traits.</title>
        <authorList>
            <person name="Miyauchi S."/>
            <person name="Kiss E."/>
            <person name="Kuo A."/>
            <person name="Drula E."/>
            <person name="Kohler A."/>
            <person name="Sanchez-Garcia M."/>
            <person name="Morin E."/>
            <person name="Andreopoulos B."/>
            <person name="Barry K.W."/>
            <person name="Bonito G."/>
            <person name="Buee M."/>
            <person name="Carver A."/>
            <person name="Chen C."/>
            <person name="Cichocki N."/>
            <person name="Clum A."/>
            <person name="Culley D."/>
            <person name="Crous P.W."/>
            <person name="Fauchery L."/>
            <person name="Girlanda M."/>
            <person name="Hayes R.D."/>
            <person name="Keri Z."/>
            <person name="LaButti K."/>
            <person name="Lipzen A."/>
            <person name="Lombard V."/>
            <person name="Magnuson J."/>
            <person name="Maillard F."/>
            <person name="Murat C."/>
            <person name="Nolan M."/>
            <person name="Ohm R.A."/>
            <person name="Pangilinan J."/>
            <person name="Pereira M.F."/>
            <person name="Perotto S."/>
            <person name="Peter M."/>
            <person name="Pfister S."/>
            <person name="Riley R."/>
            <person name="Sitrit Y."/>
            <person name="Stielow J.B."/>
            <person name="Szollosi G."/>
            <person name="Zifcakova L."/>
            <person name="Stursova M."/>
            <person name="Spatafora J.W."/>
            <person name="Tedersoo L."/>
            <person name="Vaario L.M."/>
            <person name="Yamada A."/>
            <person name="Yan M."/>
            <person name="Wang P."/>
            <person name="Xu J."/>
            <person name="Bruns T."/>
            <person name="Baldrian P."/>
            <person name="Vilgalys R."/>
            <person name="Dunand C."/>
            <person name="Henrissat B."/>
            <person name="Grigoriev I.V."/>
            <person name="Hibbett D."/>
            <person name="Nagy L.G."/>
            <person name="Martin F.M."/>
        </authorList>
    </citation>
    <scope>NUCLEOTIDE SEQUENCE</scope>
    <source>
        <strain evidence="3">UH-Tt-Lm1</strain>
    </source>
</reference>
<gene>
    <name evidence="3" type="ORF">BJ322DRAFT_768262</name>
</gene>
<evidence type="ECO:0000256" key="1">
    <source>
        <dbReference type="SAM" id="MobiDB-lite"/>
    </source>
</evidence>
<keyword evidence="2" id="KW-1133">Transmembrane helix</keyword>
<dbReference type="Proteomes" id="UP000736335">
    <property type="component" value="Unassembled WGS sequence"/>
</dbReference>
<feature type="region of interest" description="Disordered" evidence="1">
    <location>
        <begin position="252"/>
        <end position="295"/>
    </location>
</feature>
<comment type="caution">
    <text evidence="3">The sequence shown here is derived from an EMBL/GenBank/DDBJ whole genome shotgun (WGS) entry which is preliminary data.</text>
</comment>
<keyword evidence="4" id="KW-1185">Reference proteome</keyword>
<evidence type="ECO:0000313" key="3">
    <source>
        <dbReference type="EMBL" id="KAF9786108.1"/>
    </source>
</evidence>
<evidence type="ECO:0000313" key="4">
    <source>
        <dbReference type="Proteomes" id="UP000736335"/>
    </source>
</evidence>
<keyword evidence="2" id="KW-0812">Transmembrane</keyword>
<feature type="compositionally biased region" description="Low complexity" evidence="1">
    <location>
        <begin position="1"/>
        <end position="32"/>
    </location>
</feature>